<comment type="caution">
    <text evidence="5">The sequence shown here is derived from an EMBL/GenBank/DDBJ whole genome shotgun (WGS) entry which is preliminary data.</text>
</comment>
<dbReference type="PRINTS" id="PR01438">
    <property type="entry name" value="UNVRSLSTRESS"/>
</dbReference>
<evidence type="ECO:0000256" key="1">
    <source>
        <dbReference type="ARBA" id="ARBA00008791"/>
    </source>
</evidence>
<dbReference type="InterPro" id="IPR006015">
    <property type="entry name" value="Universal_stress_UspA"/>
</dbReference>
<dbReference type="RefSeq" id="WP_207278842.1">
    <property type="nucleotide sequence ID" value="NZ_JAFLEQ010000011.1"/>
</dbReference>
<keyword evidence="2" id="KW-0547">Nucleotide-binding</keyword>
<sequence length="319" mass="33073">MNASTDHPPASPARRLRVLVACPPGDHSDAAYTGAAWIARTTDTDIRVAVAFARPWPSLAAAKLQGSYDSWRDGEAAKAKGRVLAALRRAGVSAGCLNHTPVVFCDGPAAAPLITQEATEFRADLILLGPEGSAKKGRFSASTTADALLHTSPAALGLVPRKAKLSKKGVTRLTLAVTSPEEFDPETLSRATAIAQAARLPLRIIAVTPQGLTGPTEGDVPPQLQDAISHGWREHTLAFLDRLSDTVFDTAPGIQCTTGIGAGHGFSGALESVSWKKGDLLVVGSTPTGAFERVFIGSVASEILKTSPVPVLVLPAGGA</sequence>
<dbReference type="Proteomes" id="UP000664332">
    <property type="component" value="Unassembled WGS sequence"/>
</dbReference>
<protein>
    <submittedName>
        <fullName evidence="5">Universal stress protein</fullName>
    </submittedName>
</protein>
<evidence type="ECO:0000256" key="2">
    <source>
        <dbReference type="ARBA" id="ARBA00022741"/>
    </source>
</evidence>
<evidence type="ECO:0000313" key="6">
    <source>
        <dbReference type="Proteomes" id="UP000664332"/>
    </source>
</evidence>
<keyword evidence="3" id="KW-0067">ATP-binding</keyword>
<proteinExistence type="inferred from homology"/>
<accession>A0A939E291</accession>
<dbReference type="Pfam" id="PF00582">
    <property type="entry name" value="Usp"/>
    <property type="match status" value="2"/>
</dbReference>
<dbReference type="Gene3D" id="3.40.50.12370">
    <property type="match status" value="1"/>
</dbReference>
<organism evidence="5 6">
    <name type="scientific">Corynebacterium mendelii</name>
    <dbReference type="NCBI Taxonomy" id="2765362"/>
    <lineage>
        <taxon>Bacteria</taxon>
        <taxon>Bacillati</taxon>
        <taxon>Actinomycetota</taxon>
        <taxon>Actinomycetes</taxon>
        <taxon>Mycobacteriales</taxon>
        <taxon>Corynebacteriaceae</taxon>
        <taxon>Corynebacterium</taxon>
    </lineage>
</organism>
<feature type="domain" description="UspA" evidence="4">
    <location>
        <begin position="17"/>
        <end position="154"/>
    </location>
</feature>
<dbReference type="PANTHER" id="PTHR46268">
    <property type="entry name" value="STRESS RESPONSE PROTEIN NHAX"/>
    <property type="match status" value="1"/>
</dbReference>
<gene>
    <name evidence="5" type="ORF">JZY06_07000</name>
</gene>
<keyword evidence="6" id="KW-1185">Reference proteome</keyword>
<feature type="domain" description="UspA" evidence="4">
    <location>
        <begin position="186"/>
        <end position="315"/>
    </location>
</feature>
<dbReference type="AlphaFoldDB" id="A0A939E291"/>
<dbReference type="PANTHER" id="PTHR46268:SF27">
    <property type="entry name" value="UNIVERSAL STRESS PROTEIN RV2623"/>
    <property type="match status" value="1"/>
</dbReference>
<reference evidence="5" key="1">
    <citation type="submission" date="2021-03" db="EMBL/GenBank/DDBJ databases">
        <authorList>
            <person name="Sun Q."/>
        </authorList>
    </citation>
    <scope>NUCLEOTIDE SEQUENCE</scope>
    <source>
        <strain evidence="5">CCM 8862</strain>
    </source>
</reference>
<evidence type="ECO:0000259" key="4">
    <source>
        <dbReference type="Pfam" id="PF00582"/>
    </source>
</evidence>
<name>A0A939E291_9CORY</name>
<dbReference type="EMBL" id="JAFLEQ010000011">
    <property type="protein sequence ID" value="MBN9644356.1"/>
    <property type="molecule type" value="Genomic_DNA"/>
</dbReference>
<comment type="similarity">
    <text evidence="1">Belongs to the universal stress protein A family.</text>
</comment>
<evidence type="ECO:0000313" key="5">
    <source>
        <dbReference type="EMBL" id="MBN9644356.1"/>
    </source>
</evidence>
<dbReference type="SUPFAM" id="SSF52402">
    <property type="entry name" value="Adenine nucleotide alpha hydrolases-like"/>
    <property type="match status" value="2"/>
</dbReference>
<dbReference type="CDD" id="cd00293">
    <property type="entry name" value="USP-like"/>
    <property type="match status" value="2"/>
</dbReference>
<dbReference type="GO" id="GO:0005524">
    <property type="term" value="F:ATP binding"/>
    <property type="evidence" value="ECO:0007669"/>
    <property type="project" value="UniProtKB-KW"/>
</dbReference>
<dbReference type="InterPro" id="IPR006016">
    <property type="entry name" value="UspA"/>
</dbReference>
<evidence type="ECO:0000256" key="3">
    <source>
        <dbReference type="ARBA" id="ARBA00022840"/>
    </source>
</evidence>